<dbReference type="NCBIfam" id="TIGR02396">
    <property type="entry name" value="diverge_rpsU"/>
    <property type="match status" value="1"/>
</dbReference>
<dbReference type="GO" id="GO:0006744">
    <property type="term" value="P:ubiquinone biosynthetic process"/>
    <property type="evidence" value="ECO:0007669"/>
    <property type="project" value="UniProtKB-UniRule"/>
</dbReference>
<evidence type="ECO:0000256" key="3">
    <source>
        <dbReference type="ARBA" id="ARBA00010766"/>
    </source>
</evidence>
<dbReference type="Proteomes" id="UP000242146">
    <property type="component" value="Unassembled WGS sequence"/>
</dbReference>
<protein>
    <recommendedName>
        <fullName evidence="8">Ubiquinone biosynthesis protein</fullName>
    </recommendedName>
</protein>
<comment type="function">
    <text evidence="8">Membrane-associated protein that warps the membrane surface to access and bind aromatic isoprenes with high specificity, including ubiquinone (CoQ) isoprene intermediates and presents them directly to Coq7, therefore facilitating the Coq7-mediated hydroxylase step. Participates in the biosynthesis of coenzyme Q, also named ubiquinone, an essential lipid-soluble electron transporter for aerobic cellular respiration.</text>
</comment>
<dbReference type="STRING" id="101127.A0A1X2GK22"/>
<reference evidence="10 11" key="1">
    <citation type="submission" date="2016-07" db="EMBL/GenBank/DDBJ databases">
        <title>Pervasive Adenine N6-methylation of Active Genes in Fungi.</title>
        <authorList>
            <consortium name="DOE Joint Genome Institute"/>
            <person name="Mondo S.J."/>
            <person name="Dannebaum R.O."/>
            <person name="Kuo R.C."/>
            <person name="Labutti K."/>
            <person name="Haridas S."/>
            <person name="Kuo A."/>
            <person name="Salamov A."/>
            <person name="Ahrendt S.R."/>
            <person name="Lipzen A."/>
            <person name="Sullivan W."/>
            <person name="Andreopoulos W.B."/>
            <person name="Clum A."/>
            <person name="Lindquist E."/>
            <person name="Daum C."/>
            <person name="Ramamoorthy G.K."/>
            <person name="Gryganskyi A."/>
            <person name="Culley D."/>
            <person name="Magnuson J.K."/>
            <person name="James T.Y."/>
            <person name="O'Malley M.A."/>
            <person name="Stajich J.E."/>
            <person name="Spatafora J.W."/>
            <person name="Visel A."/>
            <person name="Grigoriev I.V."/>
        </authorList>
    </citation>
    <scope>NUCLEOTIDE SEQUENCE [LARGE SCALE GENOMIC DNA]</scope>
    <source>
        <strain evidence="10 11">NRRL 3301</strain>
    </source>
</reference>
<evidence type="ECO:0000313" key="10">
    <source>
        <dbReference type="EMBL" id="ORX55654.1"/>
    </source>
</evidence>
<dbReference type="InterPro" id="IPR012762">
    <property type="entry name" value="Ubiq_biosynth_COQ9"/>
</dbReference>
<evidence type="ECO:0000256" key="1">
    <source>
        <dbReference type="ARBA" id="ARBA00004173"/>
    </source>
</evidence>
<comment type="subcellular location">
    <subcellularLocation>
        <location evidence="1 8">Mitochondrion</location>
    </subcellularLocation>
</comment>
<dbReference type="AlphaFoldDB" id="A0A1X2GK22"/>
<keyword evidence="10" id="KW-0830">Ubiquinone</keyword>
<dbReference type="UniPathway" id="UPA00232"/>
<name>A0A1X2GK22_9FUNG</name>
<keyword evidence="4 8" id="KW-0831">Ubiquinone biosynthesis</keyword>
<accession>A0A1X2GK22</accession>
<dbReference type="PANTHER" id="PTHR21427:SF19">
    <property type="entry name" value="UBIQUINONE BIOSYNTHESIS PROTEIN COQ9, MITOCHONDRIAL"/>
    <property type="match status" value="1"/>
</dbReference>
<dbReference type="FunFam" id="1.10.357.10:FF:000004">
    <property type="entry name" value="Ubiquinone biosynthesis protein COQ9, mitochondrial"/>
    <property type="match status" value="1"/>
</dbReference>
<keyword evidence="11" id="KW-1185">Reference proteome</keyword>
<dbReference type="EMBL" id="MCGT01000011">
    <property type="protein sequence ID" value="ORX55654.1"/>
    <property type="molecule type" value="Genomic_DNA"/>
</dbReference>
<sequence>MLRSLSSTLRSTHANVSRTTLQRCYSTIDHTPNNDKQDVEQTLLHASLKYVPAFGWSQQSILQAAEDLGLSPAVQGVFPGGGAGLVDAYLKDCRRQFVNAAQQLDLDQDPSVTSKIRQLTRLRLKLLEPVAPRWPEALATVSANPTTVPSTLGHLVDIVDDIWYLAGDRSPDMNWYTKRASLAAVYSATELYMSQDLSQDYIETYRFLDRRLSDAACVGSTASQLGTMLSFGAKSLVGMMDQRGRR</sequence>
<keyword evidence="7 8" id="KW-0496">Mitochondrion</keyword>
<dbReference type="OrthoDB" id="619536at2759"/>
<evidence type="ECO:0000256" key="4">
    <source>
        <dbReference type="ARBA" id="ARBA00022688"/>
    </source>
</evidence>
<feature type="domain" description="COQ9 C-terminal" evidence="9">
    <location>
        <begin position="149"/>
        <end position="216"/>
    </location>
</feature>
<keyword evidence="6 8" id="KW-0446">Lipid-binding</keyword>
<comment type="caution">
    <text evidence="10">The sequence shown here is derived from an EMBL/GenBank/DDBJ whole genome shotgun (WGS) entry which is preliminary data.</text>
</comment>
<gene>
    <name evidence="10" type="ORF">DM01DRAFT_1335041</name>
</gene>
<evidence type="ECO:0000256" key="6">
    <source>
        <dbReference type="ARBA" id="ARBA00023121"/>
    </source>
</evidence>
<evidence type="ECO:0000313" key="11">
    <source>
        <dbReference type="Proteomes" id="UP000242146"/>
    </source>
</evidence>
<dbReference type="Pfam" id="PF08511">
    <property type="entry name" value="COQ9"/>
    <property type="match status" value="1"/>
</dbReference>
<proteinExistence type="inferred from homology"/>
<evidence type="ECO:0000256" key="2">
    <source>
        <dbReference type="ARBA" id="ARBA00004749"/>
    </source>
</evidence>
<comment type="similarity">
    <text evidence="3 8">Belongs to the COQ9 family.</text>
</comment>
<evidence type="ECO:0000256" key="5">
    <source>
        <dbReference type="ARBA" id="ARBA00022946"/>
    </source>
</evidence>
<comment type="pathway">
    <text evidence="2 8">Cofactor biosynthesis; ubiquinone biosynthesis.</text>
</comment>
<keyword evidence="5" id="KW-0809">Transit peptide</keyword>
<dbReference type="InterPro" id="IPR013718">
    <property type="entry name" value="COQ9_C"/>
</dbReference>
<organism evidence="10 11">
    <name type="scientific">Hesseltinella vesiculosa</name>
    <dbReference type="NCBI Taxonomy" id="101127"/>
    <lineage>
        <taxon>Eukaryota</taxon>
        <taxon>Fungi</taxon>
        <taxon>Fungi incertae sedis</taxon>
        <taxon>Mucoromycota</taxon>
        <taxon>Mucoromycotina</taxon>
        <taxon>Mucoromycetes</taxon>
        <taxon>Mucorales</taxon>
        <taxon>Cunninghamellaceae</taxon>
        <taxon>Hesseltinella</taxon>
    </lineage>
</organism>
<dbReference type="PANTHER" id="PTHR21427">
    <property type="entry name" value="UBIQUINONE BIOSYNTHESIS PROTEIN COQ9, MITOCHONDRIAL"/>
    <property type="match status" value="1"/>
</dbReference>
<evidence type="ECO:0000259" key="9">
    <source>
        <dbReference type="Pfam" id="PF08511"/>
    </source>
</evidence>
<evidence type="ECO:0000256" key="7">
    <source>
        <dbReference type="ARBA" id="ARBA00023128"/>
    </source>
</evidence>
<evidence type="ECO:0000256" key="8">
    <source>
        <dbReference type="RuleBase" id="RU366063"/>
    </source>
</evidence>
<dbReference type="GO" id="GO:0005743">
    <property type="term" value="C:mitochondrial inner membrane"/>
    <property type="evidence" value="ECO:0007669"/>
    <property type="project" value="TreeGrafter"/>
</dbReference>
<dbReference type="Gene3D" id="1.10.357.10">
    <property type="entry name" value="Tetracycline Repressor, domain 2"/>
    <property type="match status" value="1"/>
</dbReference>
<dbReference type="GO" id="GO:0008289">
    <property type="term" value="F:lipid binding"/>
    <property type="evidence" value="ECO:0007669"/>
    <property type="project" value="UniProtKB-UniRule"/>
</dbReference>